<comment type="caution">
    <text evidence="2">The sequence shown here is derived from an EMBL/GenBank/DDBJ whole genome shotgun (WGS) entry which is preliminary data.</text>
</comment>
<sequence>MSKFDEQIIVVDRKTLFNDEKNQFNGFLDMNEQSFAEIQSTFNDYEVMRRGDMEEDPSYKQLISYAIVESERGILVYERLSGGGEGRLHGLFSIGVGGHMNDIESMDNINEMMHENCVRELNEEIGLERNTEGELSVIGLINDDDNEVGRVHLGVVFKIRVDSSEVFPRESDTIKFDWVDHKSVSEVQPMESWSELIVKESQLFHQ</sequence>
<dbReference type="Gene3D" id="3.90.79.10">
    <property type="entry name" value="Nucleoside Triphosphate Pyrophosphohydrolase"/>
    <property type="match status" value="1"/>
</dbReference>
<feature type="domain" description="Nudix hydrolase" evidence="1">
    <location>
        <begin position="58"/>
        <end position="203"/>
    </location>
</feature>
<evidence type="ECO:0000313" key="3">
    <source>
        <dbReference type="Proteomes" id="UP000277108"/>
    </source>
</evidence>
<reference evidence="2 3" key="1">
    <citation type="submission" date="2018-11" db="EMBL/GenBank/DDBJ databases">
        <title>Genomic Encyclopedia of Type Strains, Phase IV (KMG-IV): sequencing the most valuable type-strain genomes for metagenomic binning, comparative biology and taxonomic classification.</title>
        <authorList>
            <person name="Goeker M."/>
        </authorList>
    </citation>
    <scope>NUCLEOTIDE SEQUENCE [LARGE SCALE GENOMIC DNA]</scope>
    <source>
        <strain evidence="2 3">DSM 29158</strain>
    </source>
</reference>
<organism evidence="2 3">
    <name type="scientific">Abyssicoccus albus</name>
    <dbReference type="NCBI Taxonomy" id="1817405"/>
    <lineage>
        <taxon>Bacteria</taxon>
        <taxon>Bacillati</taxon>
        <taxon>Bacillota</taxon>
        <taxon>Bacilli</taxon>
        <taxon>Bacillales</taxon>
        <taxon>Abyssicoccaceae</taxon>
    </lineage>
</organism>
<dbReference type="PROSITE" id="PS51462">
    <property type="entry name" value="NUDIX"/>
    <property type="match status" value="1"/>
</dbReference>
<protein>
    <submittedName>
        <fullName evidence="2">Putative NUDIX family phosphoesterase</fullName>
    </submittedName>
</protein>
<accession>A0A3N5BIV1</accession>
<dbReference type="SUPFAM" id="SSF55811">
    <property type="entry name" value="Nudix"/>
    <property type="match status" value="1"/>
</dbReference>
<dbReference type="InterPro" id="IPR015797">
    <property type="entry name" value="NUDIX_hydrolase-like_dom_sf"/>
</dbReference>
<dbReference type="RefSeq" id="WP_123807328.1">
    <property type="nucleotide sequence ID" value="NZ_RKRK01000002.1"/>
</dbReference>
<proteinExistence type="predicted"/>
<gene>
    <name evidence="2" type="ORF">EDD62_0401</name>
</gene>
<evidence type="ECO:0000259" key="1">
    <source>
        <dbReference type="PROSITE" id="PS51462"/>
    </source>
</evidence>
<keyword evidence="3" id="KW-1185">Reference proteome</keyword>
<dbReference type="EMBL" id="RKRK01000002">
    <property type="protein sequence ID" value="RPF57766.1"/>
    <property type="molecule type" value="Genomic_DNA"/>
</dbReference>
<evidence type="ECO:0000313" key="2">
    <source>
        <dbReference type="EMBL" id="RPF57766.1"/>
    </source>
</evidence>
<dbReference type="InterPro" id="IPR000086">
    <property type="entry name" value="NUDIX_hydrolase_dom"/>
</dbReference>
<name>A0A3N5BIV1_9BACL</name>
<dbReference type="Proteomes" id="UP000277108">
    <property type="component" value="Unassembled WGS sequence"/>
</dbReference>
<dbReference type="OrthoDB" id="6398375at2"/>
<dbReference type="AlphaFoldDB" id="A0A3N5BIV1"/>